<dbReference type="Proteomes" id="UP001652409">
    <property type="component" value="Unassembled WGS sequence"/>
</dbReference>
<dbReference type="Gene3D" id="3.30.160.60">
    <property type="entry name" value="Classic Zinc Finger"/>
    <property type="match status" value="1"/>
</dbReference>
<name>A0ABT2TTL4_9FIRM</name>
<keyword evidence="3" id="KW-0233">DNA recombination</keyword>
<proteinExistence type="inferred from homology"/>
<evidence type="ECO:0000313" key="7">
    <source>
        <dbReference type="EMBL" id="MCU6764912.1"/>
    </source>
</evidence>
<evidence type="ECO:0000256" key="2">
    <source>
        <dbReference type="ARBA" id="ARBA00023125"/>
    </source>
</evidence>
<dbReference type="Gene3D" id="1.10.150.130">
    <property type="match status" value="1"/>
</dbReference>
<comment type="similarity">
    <text evidence="1">Belongs to the 'phage' integrase family.</text>
</comment>
<dbReference type="RefSeq" id="WP_158420989.1">
    <property type="nucleotide sequence ID" value="NZ_JAOQJL010000008.1"/>
</dbReference>
<gene>
    <name evidence="7" type="ORF">OCV61_05720</name>
</gene>
<keyword evidence="8" id="KW-1185">Reference proteome</keyword>
<dbReference type="PANTHER" id="PTHR30349">
    <property type="entry name" value="PHAGE INTEGRASE-RELATED"/>
    <property type="match status" value="1"/>
</dbReference>
<sequence>MGKGINGKELGKGIRQRKDGRYETRIYNQGTGKYVSLYATNLQKLKKTRSAYLEGKSYGIAGYDLSITVSQWYNKWMELYVIHSKKNTTINNYVNGYERLREYIGYFKMIEVKPDNILSVIKSLQNEGYKRATVVHSLTILKLMFQKAFDSKMIPSNPVQDIKLPARDYAPASYDVKKDMQCISVTQSETFFKACKDTRYYELFYLLIHTGMRIGEACALTWADIDFDNKLIHINKTLNQVSIYYDNDGNPLPEHKFVIQITTPKQSKSCRNVPLSEQVSEALLMWKSKQMADKKQCKHWGEENSLLTMYPDLIFTTCNGKAYTPNDASKECRRIMDKINANEKKLAELEKRMPVLLNIHLHMFRHTFITRCIQSGIPAETTAKIVGHADIRMTHYYTHIEDEFMKKEYAKFSENYTERGN</sequence>
<dbReference type="InterPro" id="IPR013762">
    <property type="entry name" value="Integrase-like_cat_sf"/>
</dbReference>
<dbReference type="InterPro" id="IPR044068">
    <property type="entry name" value="CB"/>
</dbReference>
<organism evidence="7 8">
    <name type="scientific">Blautia ammoniilytica</name>
    <dbReference type="NCBI Taxonomy" id="2981782"/>
    <lineage>
        <taxon>Bacteria</taxon>
        <taxon>Bacillati</taxon>
        <taxon>Bacillota</taxon>
        <taxon>Clostridia</taxon>
        <taxon>Lachnospirales</taxon>
        <taxon>Lachnospiraceae</taxon>
        <taxon>Blautia</taxon>
    </lineage>
</organism>
<accession>A0ABT2TTL4</accession>
<dbReference type="PROSITE" id="PS51900">
    <property type="entry name" value="CB"/>
    <property type="match status" value="1"/>
</dbReference>
<dbReference type="Gene3D" id="1.10.443.10">
    <property type="entry name" value="Intergrase catalytic core"/>
    <property type="match status" value="1"/>
</dbReference>
<evidence type="ECO:0000259" key="5">
    <source>
        <dbReference type="PROSITE" id="PS51898"/>
    </source>
</evidence>
<dbReference type="InterPro" id="IPR010998">
    <property type="entry name" value="Integrase_recombinase_N"/>
</dbReference>
<evidence type="ECO:0000256" key="1">
    <source>
        <dbReference type="ARBA" id="ARBA00008857"/>
    </source>
</evidence>
<feature type="domain" description="Core-binding (CB)" evidence="6">
    <location>
        <begin position="67"/>
        <end position="149"/>
    </location>
</feature>
<dbReference type="EMBL" id="JAOQJL010000008">
    <property type="protein sequence ID" value="MCU6764912.1"/>
    <property type="molecule type" value="Genomic_DNA"/>
</dbReference>
<keyword evidence="2 4" id="KW-0238">DNA-binding</keyword>
<dbReference type="InterPro" id="IPR025269">
    <property type="entry name" value="SAM-like_dom"/>
</dbReference>
<comment type="caution">
    <text evidence="7">The sequence shown here is derived from an EMBL/GenBank/DDBJ whole genome shotgun (WGS) entry which is preliminary data.</text>
</comment>
<evidence type="ECO:0000256" key="4">
    <source>
        <dbReference type="PROSITE-ProRule" id="PRU01248"/>
    </source>
</evidence>
<dbReference type="Pfam" id="PF00589">
    <property type="entry name" value="Phage_integrase"/>
    <property type="match status" value="1"/>
</dbReference>
<evidence type="ECO:0000259" key="6">
    <source>
        <dbReference type="PROSITE" id="PS51900"/>
    </source>
</evidence>
<dbReference type="SUPFAM" id="SSF56349">
    <property type="entry name" value="DNA breaking-rejoining enzymes"/>
    <property type="match status" value="1"/>
</dbReference>
<evidence type="ECO:0000256" key="3">
    <source>
        <dbReference type="ARBA" id="ARBA00023172"/>
    </source>
</evidence>
<dbReference type="InterPro" id="IPR050090">
    <property type="entry name" value="Tyrosine_recombinase_XerCD"/>
</dbReference>
<dbReference type="PANTHER" id="PTHR30349:SF64">
    <property type="entry name" value="PROPHAGE INTEGRASE INTD-RELATED"/>
    <property type="match status" value="1"/>
</dbReference>
<protein>
    <submittedName>
        <fullName evidence="7">Site-specific integrase</fullName>
    </submittedName>
</protein>
<dbReference type="CDD" id="cd01189">
    <property type="entry name" value="INT_ICEBs1_C_like"/>
    <property type="match status" value="1"/>
</dbReference>
<dbReference type="Pfam" id="PF13102">
    <property type="entry name" value="Phage_int_SAM_5"/>
    <property type="match status" value="1"/>
</dbReference>
<dbReference type="InterPro" id="IPR011010">
    <property type="entry name" value="DNA_brk_join_enz"/>
</dbReference>
<feature type="domain" description="Tyr recombinase" evidence="5">
    <location>
        <begin position="178"/>
        <end position="410"/>
    </location>
</feature>
<evidence type="ECO:0000313" key="8">
    <source>
        <dbReference type="Proteomes" id="UP001652409"/>
    </source>
</evidence>
<dbReference type="InterPro" id="IPR002104">
    <property type="entry name" value="Integrase_catalytic"/>
</dbReference>
<reference evidence="7 8" key="1">
    <citation type="journal article" date="2021" name="ISME Commun">
        <title>Automated analysis of genomic sequences facilitates high-throughput and comprehensive description of bacteria.</title>
        <authorList>
            <person name="Hitch T.C.A."/>
        </authorList>
    </citation>
    <scope>NUCLEOTIDE SEQUENCE [LARGE SCALE GENOMIC DNA]</scope>
    <source>
        <strain evidence="7 8">Sanger_23</strain>
    </source>
</reference>
<dbReference type="PROSITE" id="PS51898">
    <property type="entry name" value="TYR_RECOMBINASE"/>
    <property type="match status" value="1"/>
</dbReference>